<dbReference type="Pfam" id="PF04116">
    <property type="entry name" value="FA_hydroxylase"/>
    <property type="match status" value="1"/>
</dbReference>
<reference evidence="7 8" key="1">
    <citation type="submission" date="2018-03" db="EMBL/GenBank/DDBJ databases">
        <title>Draft Genome Sequences of the Obligatory Marine Myxobacteria Enhygromyxa salina SWB005.</title>
        <authorList>
            <person name="Poehlein A."/>
            <person name="Moghaddam J.A."/>
            <person name="Harms H."/>
            <person name="Alanjari M."/>
            <person name="Koenig G.M."/>
            <person name="Daniel R."/>
            <person name="Schaeberle T.F."/>
        </authorList>
    </citation>
    <scope>NUCLEOTIDE SEQUENCE [LARGE SCALE GENOMIC DNA]</scope>
    <source>
        <strain evidence="7 8">SWB005</strain>
    </source>
</reference>
<dbReference type="AlphaFoldDB" id="A0A2S9YG46"/>
<evidence type="ECO:0000256" key="2">
    <source>
        <dbReference type="ARBA" id="ARBA00022692"/>
    </source>
</evidence>
<dbReference type="PANTHER" id="PTHR11863">
    <property type="entry name" value="STEROL DESATURASE"/>
    <property type="match status" value="1"/>
</dbReference>
<accession>A0A2S9YG46</accession>
<dbReference type="InterPro" id="IPR050307">
    <property type="entry name" value="Sterol_Desaturase_Related"/>
</dbReference>
<comment type="caution">
    <text evidence="7">The sequence shown here is derived from an EMBL/GenBank/DDBJ whole genome shotgun (WGS) entry which is preliminary data.</text>
</comment>
<keyword evidence="8" id="KW-1185">Reference proteome</keyword>
<dbReference type="GO" id="GO:0008610">
    <property type="term" value="P:lipid biosynthetic process"/>
    <property type="evidence" value="ECO:0007669"/>
    <property type="project" value="InterPro"/>
</dbReference>
<dbReference type="GO" id="GO:0016020">
    <property type="term" value="C:membrane"/>
    <property type="evidence" value="ECO:0007669"/>
    <property type="project" value="UniProtKB-SubCell"/>
</dbReference>
<feature type="transmembrane region" description="Helical" evidence="5">
    <location>
        <begin position="46"/>
        <end position="68"/>
    </location>
</feature>
<gene>
    <name evidence="7" type="ORF">ENSA5_11160</name>
</gene>
<dbReference type="OrthoDB" id="9770329at2"/>
<evidence type="ECO:0000313" key="7">
    <source>
        <dbReference type="EMBL" id="PRQ04068.1"/>
    </source>
</evidence>
<keyword evidence="4 5" id="KW-0472">Membrane</keyword>
<keyword evidence="3 5" id="KW-1133">Transmembrane helix</keyword>
<keyword evidence="2 5" id="KW-0812">Transmembrane</keyword>
<evidence type="ECO:0000256" key="5">
    <source>
        <dbReference type="SAM" id="Phobius"/>
    </source>
</evidence>
<evidence type="ECO:0000313" key="8">
    <source>
        <dbReference type="Proteomes" id="UP000237968"/>
    </source>
</evidence>
<sequence length="222" mass="24871">MALHSILIAVLSASALVQALLYILYISRASDGYKIYPLKAKNYGRIVRLVVPNTLLSGALVVGLSYLASPWLFHAEETTALELVADVVVTLGAYDLLYYCLHRFLFHEWQLLRSVHVLHHTVKYPTAIESLYVHPVENSLGVILLMVCLALVGPVSLPAFAVILLVYSWLNIVIHSGLDFRSRWLRPVAYMVRKHARHHRSMRGGNYASITPLPDILFGTAE</sequence>
<evidence type="ECO:0000256" key="4">
    <source>
        <dbReference type="ARBA" id="ARBA00023136"/>
    </source>
</evidence>
<dbReference type="RefSeq" id="WP_106390588.1">
    <property type="nucleotide sequence ID" value="NZ_PVNK01000064.1"/>
</dbReference>
<feature type="transmembrane region" description="Helical" evidence="5">
    <location>
        <begin position="6"/>
        <end position="25"/>
    </location>
</feature>
<evidence type="ECO:0000259" key="6">
    <source>
        <dbReference type="Pfam" id="PF04116"/>
    </source>
</evidence>
<proteinExistence type="predicted"/>
<feature type="domain" description="Fatty acid hydroxylase" evidence="6">
    <location>
        <begin position="88"/>
        <end position="220"/>
    </location>
</feature>
<dbReference type="GO" id="GO:0016491">
    <property type="term" value="F:oxidoreductase activity"/>
    <property type="evidence" value="ECO:0007669"/>
    <property type="project" value="InterPro"/>
</dbReference>
<evidence type="ECO:0000256" key="1">
    <source>
        <dbReference type="ARBA" id="ARBA00004370"/>
    </source>
</evidence>
<dbReference type="EMBL" id="PVNK01000064">
    <property type="protein sequence ID" value="PRQ04068.1"/>
    <property type="molecule type" value="Genomic_DNA"/>
</dbReference>
<comment type="subcellular location">
    <subcellularLocation>
        <location evidence="1">Membrane</location>
    </subcellularLocation>
</comment>
<dbReference type="InterPro" id="IPR006694">
    <property type="entry name" value="Fatty_acid_hydroxylase"/>
</dbReference>
<dbReference type="GO" id="GO:0005506">
    <property type="term" value="F:iron ion binding"/>
    <property type="evidence" value="ECO:0007669"/>
    <property type="project" value="InterPro"/>
</dbReference>
<dbReference type="Proteomes" id="UP000237968">
    <property type="component" value="Unassembled WGS sequence"/>
</dbReference>
<feature type="transmembrane region" description="Helical" evidence="5">
    <location>
        <begin position="142"/>
        <end position="170"/>
    </location>
</feature>
<name>A0A2S9YG46_9BACT</name>
<evidence type="ECO:0000256" key="3">
    <source>
        <dbReference type="ARBA" id="ARBA00022989"/>
    </source>
</evidence>
<protein>
    <submittedName>
        <fullName evidence="7">Fatty acid hydroxylase superfamily protein</fullName>
    </submittedName>
</protein>
<organism evidence="7 8">
    <name type="scientific">Enhygromyxa salina</name>
    <dbReference type="NCBI Taxonomy" id="215803"/>
    <lineage>
        <taxon>Bacteria</taxon>
        <taxon>Pseudomonadati</taxon>
        <taxon>Myxococcota</taxon>
        <taxon>Polyangia</taxon>
        <taxon>Nannocystales</taxon>
        <taxon>Nannocystaceae</taxon>
        <taxon>Enhygromyxa</taxon>
    </lineage>
</organism>